<dbReference type="GO" id="GO:0005737">
    <property type="term" value="C:cytoplasm"/>
    <property type="evidence" value="ECO:0007669"/>
    <property type="project" value="UniProtKB-SubCell"/>
</dbReference>
<dbReference type="OrthoDB" id="9780815at2"/>
<evidence type="ECO:0000256" key="1">
    <source>
        <dbReference type="ARBA" id="ARBA00000815"/>
    </source>
</evidence>
<evidence type="ECO:0000256" key="6">
    <source>
        <dbReference type="ARBA" id="ARBA00022801"/>
    </source>
</evidence>
<evidence type="ECO:0000313" key="10">
    <source>
        <dbReference type="EMBL" id="OTQ48525.1"/>
    </source>
</evidence>
<dbReference type="InterPro" id="IPR036523">
    <property type="entry name" value="SurE-like_sf"/>
</dbReference>
<evidence type="ECO:0000256" key="8">
    <source>
        <dbReference type="SAM" id="Phobius"/>
    </source>
</evidence>
<dbReference type="NCBIfam" id="TIGR00087">
    <property type="entry name" value="surE"/>
    <property type="match status" value="1"/>
</dbReference>
<protein>
    <recommendedName>
        <fullName evidence="7">5'-nucleotidase SurE</fullName>
        <ecNumber evidence="7">3.1.3.5</ecNumber>
    </recommendedName>
    <alternativeName>
        <fullName evidence="7">Nucleoside 5'-monophosphate phosphohydrolase</fullName>
    </alternativeName>
</protein>
<feature type="binding site" evidence="7">
    <location>
        <position position="50"/>
    </location>
    <ligand>
        <name>a divalent metal cation</name>
        <dbReference type="ChEBI" id="CHEBI:60240"/>
    </ligand>
</feature>
<comment type="caution">
    <text evidence="10">The sequence shown here is derived from an EMBL/GenBank/DDBJ whole genome shotgun (WGS) entry which is preliminary data.</text>
</comment>
<sequence>MVHQNNVIVGLNVVLIVEQLISAIHLFNKEIKKEISMSKKLVNRVLLVNDDGIDAPGIRILKSIAEKIANEVWIVAPVVDQSGVSCSVSLKSPFRVQKRNQTEYAVYGTPADCSLFAIKSLMAKQLPDLVLSGINNGSNLGFETVLSGTVGAAMMAMTLGVPAIALSQVSSEDNIPTDWHCSTHLAESVIRQLLSLTTQKNTCFNINFPNCRAEQIKGIKITKQGTADVSKFVVAETKDPEGHEYFWFRAQRNQNVLDDDKELDAANNGYIAITPLHYERTDYDFYQQIKATFNV</sequence>
<keyword evidence="8" id="KW-1133">Transmembrane helix</keyword>
<dbReference type="GO" id="GO:0046872">
    <property type="term" value="F:metal ion binding"/>
    <property type="evidence" value="ECO:0007669"/>
    <property type="project" value="UniProtKB-UniRule"/>
</dbReference>
<keyword evidence="5 7" id="KW-0547">Nucleotide-binding</keyword>
<comment type="cofactor">
    <cofactor evidence="7">
        <name>a divalent metal cation</name>
        <dbReference type="ChEBI" id="CHEBI:60240"/>
    </cofactor>
    <text evidence="7">Binds 1 divalent metal cation per subunit.</text>
</comment>
<evidence type="ECO:0000256" key="3">
    <source>
        <dbReference type="ARBA" id="ARBA00022490"/>
    </source>
</evidence>
<dbReference type="NCBIfam" id="NF001490">
    <property type="entry name" value="PRK00346.1-4"/>
    <property type="match status" value="1"/>
</dbReference>
<feature type="binding site" evidence="7">
    <location>
        <position position="135"/>
    </location>
    <ligand>
        <name>a divalent metal cation</name>
        <dbReference type="ChEBI" id="CHEBI:60240"/>
    </ligand>
</feature>
<organism evidence="10 11">
    <name type="scientific">Gilliamella apis</name>
    <dbReference type="NCBI Taxonomy" id="1970738"/>
    <lineage>
        <taxon>Bacteria</taxon>
        <taxon>Pseudomonadati</taxon>
        <taxon>Pseudomonadota</taxon>
        <taxon>Gammaproteobacteria</taxon>
        <taxon>Orbales</taxon>
        <taxon>Orbaceae</taxon>
        <taxon>Gilliamella</taxon>
    </lineage>
</organism>
<comment type="catalytic activity">
    <reaction evidence="1 7">
        <text>a ribonucleoside 5'-phosphate + H2O = a ribonucleoside + phosphate</text>
        <dbReference type="Rhea" id="RHEA:12484"/>
        <dbReference type="ChEBI" id="CHEBI:15377"/>
        <dbReference type="ChEBI" id="CHEBI:18254"/>
        <dbReference type="ChEBI" id="CHEBI:43474"/>
        <dbReference type="ChEBI" id="CHEBI:58043"/>
        <dbReference type="EC" id="3.1.3.5"/>
    </reaction>
</comment>
<name>A0A242NSJ6_9GAMM</name>
<dbReference type="GO" id="GO:0000166">
    <property type="term" value="F:nucleotide binding"/>
    <property type="evidence" value="ECO:0007669"/>
    <property type="project" value="UniProtKB-KW"/>
</dbReference>
<dbReference type="EMBL" id="NASK01000102">
    <property type="protein sequence ID" value="OTQ48525.1"/>
    <property type="molecule type" value="Genomic_DNA"/>
</dbReference>
<accession>A0A242NSJ6</accession>
<evidence type="ECO:0000256" key="4">
    <source>
        <dbReference type="ARBA" id="ARBA00022723"/>
    </source>
</evidence>
<feature type="domain" description="Survival protein SurE-like phosphatase/nucleotidase" evidence="9">
    <location>
        <begin position="45"/>
        <end position="229"/>
    </location>
</feature>
<feature type="binding site" evidence="7">
    <location>
        <position position="51"/>
    </location>
    <ligand>
        <name>a divalent metal cation</name>
        <dbReference type="ChEBI" id="CHEBI:60240"/>
    </ligand>
</feature>
<comment type="similarity">
    <text evidence="2 7">Belongs to the SurE nucleotidase family.</text>
</comment>
<keyword evidence="8" id="KW-0472">Membrane</keyword>
<dbReference type="Proteomes" id="UP000194968">
    <property type="component" value="Unassembled WGS sequence"/>
</dbReference>
<evidence type="ECO:0000256" key="2">
    <source>
        <dbReference type="ARBA" id="ARBA00011062"/>
    </source>
</evidence>
<gene>
    <name evidence="7" type="primary">surE</name>
    <name evidence="10" type="ORF">B6D06_10185</name>
</gene>
<feature type="binding site" evidence="7">
    <location>
        <position position="82"/>
    </location>
    <ligand>
        <name>a divalent metal cation</name>
        <dbReference type="ChEBI" id="CHEBI:60240"/>
    </ligand>
</feature>
<proteinExistence type="inferred from homology"/>
<dbReference type="EC" id="3.1.3.5" evidence="7"/>
<dbReference type="Gene3D" id="3.40.1210.10">
    <property type="entry name" value="Survival protein SurE-like phosphatase/nucleotidase"/>
    <property type="match status" value="1"/>
</dbReference>
<comment type="function">
    <text evidence="7">Nucleotidase that shows phosphatase activity on nucleoside 5'-monophosphates.</text>
</comment>
<dbReference type="SUPFAM" id="SSF64167">
    <property type="entry name" value="SurE-like"/>
    <property type="match status" value="1"/>
</dbReference>
<feature type="transmembrane region" description="Helical" evidence="8">
    <location>
        <begin position="6"/>
        <end position="27"/>
    </location>
</feature>
<dbReference type="GO" id="GO:0004309">
    <property type="term" value="F:exopolyphosphatase activity"/>
    <property type="evidence" value="ECO:0007669"/>
    <property type="project" value="TreeGrafter"/>
</dbReference>
<evidence type="ECO:0000256" key="5">
    <source>
        <dbReference type="ARBA" id="ARBA00022741"/>
    </source>
</evidence>
<comment type="subcellular location">
    <subcellularLocation>
        <location evidence="7">Cytoplasm</location>
    </subcellularLocation>
</comment>
<dbReference type="InterPro" id="IPR030048">
    <property type="entry name" value="SurE"/>
</dbReference>
<keyword evidence="4 7" id="KW-0479">Metal-binding</keyword>
<dbReference type="AlphaFoldDB" id="A0A242NSJ6"/>
<keyword evidence="8" id="KW-0812">Transmembrane</keyword>
<dbReference type="GO" id="GO:0008254">
    <property type="term" value="F:3'-nucleotidase activity"/>
    <property type="evidence" value="ECO:0007669"/>
    <property type="project" value="TreeGrafter"/>
</dbReference>
<dbReference type="InterPro" id="IPR002828">
    <property type="entry name" value="SurE-like_Pase/nucleotidase"/>
</dbReference>
<reference evidence="10 11" key="1">
    <citation type="submission" date="2017-03" db="EMBL/GenBank/DDBJ databases">
        <title>Comparative genomics of honeybee gut symbionts reveal geographically distinct and subgroup specific antibiotic resistance.</title>
        <authorList>
            <person name="Ludvigsen J."/>
            <person name="Porcellato D."/>
            <person name="Labee-Lund T.M."/>
            <person name="Amdam G.V."/>
            <person name="Rudi K."/>
        </authorList>
    </citation>
    <scope>NUCLEOTIDE SEQUENCE [LARGE SCALE GENOMIC DNA]</scope>
    <source>
        <strain evidence="10 11">A-4-12</strain>
    </source>
</reference>
<dbReference type="PANTHER" id="PTHR30457">
    <property type="entry name" value="5'-NUCLEOTIDASE SURE"/>
    <property type="match status" value="1"/>
</dbReference>
<dbReference type="PANTHER" id="PTHR30457:SF12">
    <property type="entry name" value="5'_3'-NUCLEOTIDASE SURE"/>
    <property type="match status" value="1"/>
</dbReference>
<dbReference type="GO" id="GO:0008253">
    <property type="term" value="F:5'-nucleotidase activity"/>
    <property type="evidence" value="ECO:0007669"/>
    <property type="project" value="UniProtKB-UniRule"/>
</dbReference>
<evidence type="ECO:0000256" key="7">
    <source>
        <dbReference type="HAMAP-Rule" id="MF_00060"/>
    </source>
</evidence>
<evidence type="ECO:0000259" key="9">
    <source>
        <dbReference type="Pfam" id="PF01975"/>
    </source>
</evidence>
<dbReference type="Pfam" id="PF01975">
    <property type="entry name" value="SurE"/>
    <property type="match status" value="1"/>
</dbReference>
<evidence type="ECO:0000313" key="11">
    <source>
        <dbReference type="Proteomes" id="UP000194968"/>
    </source>
</evidence>
<keyword evidence="3 7" id="KW-0963">Cytoplasm</keyword>
<dbReference type="HAMAP" id="MF_00060">
    <property type="entry name" value="SurE"/>
    <property type="match status" value="1"/>
</dbReference>
<keyword evidence="6 7" id="KW-0378">Hydrolase</keyword>